<protein>
    <submittedName>
        <fullName evidence="1">Uncharacterized protein</fullName>
    </submittedName>
</protein>
<dbReference type="Proteomes" id="UP000694383">
    <property type="component" value="Unplaced"/>
</dbReference>
<reference evidence="1" key="2">
    <citation type="submission" date="2025-09" db="UniProtKB">
        <authorList>
            <consortium name="Ensembl"/>
        </authorList>
    </citation>
    <scope>IDENTIFICATION</scope>
</reference>
<sequence length="124" mass="14430">VLHEDIFTTRHKPLGGGRRFQGRRRFNIKLCDFQSKETVYLNINKPKNYKTKPLQQAEKIVSAIYHNTSFGYTCIDSKCCQIDIYLIFSERPSASDSCCPLHPPTASWQQSARTWLQRCNRAEM</sequence>
<accession>A0A8C7XQN7</accession>
<dbReference type="AlphaFoldDB" id="A0A8C7XQN7"/>
<dbReference type="Ensembl" id="ENSOSIT00000017317.1">
    <property type="protein sequence ID" value="ENSOSIP00000016382.1"/>
    <property type="gene ID" value="ENSOSIG00000009013.1"/>
</dbReference>
<organism evidence="1 2">
    <name type="scientific">Oryzias sinensis</name>
    <name type="common">Chinese medaka</name>
    <dbReference type="NCBI Taxonomy" id="183150"/>
    <lineage>
        <taxon>Eukaryota</taxon>
        <taxon>Metazoa</taxon>
        <taxon>Chordata</taxon>
        <taxon>Craniata</taxon>
        <taxon>Vertebrata</taxon>
        <taxon>Euteleostomi</taxon>
        <taxon>Actinopterygii</taxon>
        <taxon>Neopterygii</taxon>
        <taxon>Teleostei</taxon>
        <taxon>Neoteleostei</taxon>
        <taxon>Acanthomorphata</taxon>
        <taxon>Ovalentaria</taxon>
        <taxon>Atherinomorphae</taxon>
        <taxon>Beloniformes</taxon>
        <taxon>Adrianichthyidae</taxon>
        <taxon>Oryziinae</taxon>
        <taxon>Oryzias</taxon>
    </lineage>
</organism>
<evidence type="ECO:0000313" key="2">
    <source>
        <dbReference type="Proteomes" id="UP000694383"/>
    </source>
</evidence>
<reference evidence="1" key="1">
    <citation type="submission" date="2025-08" db="UniProtKB">
        <authorList>
            <consortium name="Ensembl"/>
        </authorList>
    </citation>
    <scope>IDENTIFICATION</scope>
</reference>
<name>A0A8C7XQN7_9TELE</name>
<keyword evidence="2" id="KW-1185">Reference proteome</keyword>
<evidence type="ECO:0000313" key="1">
    <source>
        <dbReference type="Ensembl" id="ENSOSIP00000016382.1"/>
    </source>
</evidence>
<proteinExistence type="predicted"/>
<dbReference type="GeneTree" id="ENSGT01000000220209"/>